<keyword evidence="2" id="KW-1185">Reference proteome</keyword>
<accession>A0A0E9NFF8</accession>
<evidence type="ECO:0000313" key="2">
    <source>
        <dbReference type="Proteomes" id="UP000033140"/>
    </source>
</evidence>
<reference evidence="1 2" key="3">
    <citation type="journal article" date="2015" name="Genome Announc.">
        <title>Draft Genome Sequence of the Archiascomycetous Yeast Saitoella complicata.</title>
        <authorList>
            <person name="Yamauchi K."/>
            <person name="Kondo S."/>
            <person name="Hamamoto M."/>
            <person name="Takahashi Y."/>
            <person name="Ogura Y."/>
            <person name="Hayashi T."/>
            <person name="Nishida H."/>
        </authorList>
    </citation>
    <scope>NUCLEOTIDE SEQUENCE [LARGE SCALE GENOMIC DNA]</scope>
    <source>
        <strain evidence="1 2">NRRL Y-17804</strain>
    </source>
</reference>
<sequence length="97" mass="11114">MAMENIYAASMLQRRIGQTNSELLMIINSIDLLPAAGTGNMIVIAVREWDEPWCLCSVLPPPESFLVLLPRWSPLYAVSQHNSLYRKTQNWEDDCYL</sequence>
<organism evidence="1 2">
    <name type="scientific">Saitoella complicata (strain BCRC 22490 / CBS 7301 / JCM 7358 / NBRC 10748 / NRRL Y-17804)</name>
    <dbReference type="NCBI Taxonomy" id="698492"/>
    <lineage>
        <taxon>Eukaryota</taxon>
        <taxon>Fungi</taxon>
        <taxon>Dikarya</taxon>
        <taxon>Ascomycota</taxon>
        <taxon>Taphrinomycotina</taxon>
        <taxon>Taphrinomycotina incertae sedis</taxon>
        <taxon>Saitoella</taxon>
    </lineage>
</organism>
<name>A0A0E9NFF8_SAICN</name>
<reference evidence="1 2" key="1">
    <citation type="journal article" date="2011" name="J. Gen. Appl. Microbiol.">
        <title>Draft genome sequencing of the enigmatic yeast Saitoella complicata.</title>
        <authorList>
            <person name="Nishida H."/>
            <person name="Hamamoto M."/>
            <person name="Sugiyama J."/>
        </authorList>
    </citation>
    <scope>NUCLEOTIDE SEQUENCE [LARGE SCALE GENOMIC DNA]</scope>
    <source>
        <strain evidence="1 2">NRRL Y-17804</strain>
    </source>
</reference>
<gene>
    <name evidence="1" type="ORF">G7K_2327-t1</name>
</gene>
<dbReference type="EMBL" id="BACD03000013">
    <property type="protein sequence ID" value="GAO48145.1"/>
    <property type="molecule type" value="Genomic_DNA"/>
</dbReference>
<protein>
    <submittedName>
        <fullName evidence="1">Uncharacterized protein</fullName>
    </submittedName>
</protein>
<dbReference type="Proteomes" id="UP000033140">
    <property type="component" value="Unassembled WGS sequence"/>
</dbReference>
<evidence type="ECO:0000313" key="1">
    <source>
        <dbReference type="EMBL" id="GAO48145.1"/>
    </source>
</evidence>
<reference evidence="1 2" key="2">
    <citation type="journal article" date="2014" name="J. Gen. Appl. Microbiol.">
        <title>The early diverging ascomycetous budding yeast Saitoella complicata has three histone deacetylases belonging to the Clr6, Hos2, and Rpd3 lineages.</title>
        <authorList>
            <person name="Nishida H."/>
            <person name="Matsumoto T."/>
            <person name="Kondo S."/>
            <person name="Hamamoto M."/>
            <person name="Yoshikawa H."/>
        </authorList>
    </citation>
    <scope>NUCLEOTIDE SEQUENCE [LARGE SCALE GENOMIC DNA]</scope>
    <source>
        <strain evidence="1 2">NRRL Y-17804</strain>
    </source>
</reference>
<dbReference type="AlphaFoldDB" id="A0A0E9NFF8"/>
<proteinExistence type="predicted"/>
<comment type="caution">
    <text evidence="1">The sequence shown here is derived from an EMBL/GenBank/DDBJ whole genome shotgun (WGS) entry which is preliminary data.</text>
</comment>